<dbReference type="Proteomes" id="UP000271241">
    <property type="component" value="Unassembled WGS sequence"/>
</dbReference>
<sequence length="503" mass="56310">MFSGDYGLLDDMTNIQQELRSVLQKERRTVAQADADPDSHGSGRTAHGSTDNVTETGWRDIFRRRTLTGANWRHGRHVHREIALPDMDGQPWLKRYVGPAGVFLMQRRTHRSLLVRPRGDGDVMVQELRALHALSSGGITPESTVYMSDHLLVVRSNRGWPYPNHVLCVWHIGDACSTRAVPIRPEEDIEQLDGRWALLWRRLSEPTVMAHGDADAECASAKDVLSVCDIATGQRCCGELQVATGQSVHIQAAMPTFVDLYTCGAKDGMILWQLHRFQRNAEPLLLRSGRLNIQSYPWPGVVHPTVPGVDETLRYQQEMPAQRVLNVNRMDPRSIRLDHHHVLLRIPLPNQHWSVIAWHDLDGDTTAYTSGNSCDDILFPATPTIVSWDARIALCRAAGDTFVSLTHAHSCQREVIRLRDGKCVGKHPWPIELHVNQALGTVGLKHGCLEHQPQSLVDMLTGKTILDLGLPQSVRGATFAMPTYITQLRRDGHVLTILDFGAK</sequence>
<evidence type="ECO:0000313" key="2">
    <source>
        <dbReference type="EMBL" id="RKP09964.1"/>
    </source>
</evidence>
<dbReference type="AlphaFoldDB" id="A0A4P9XUP9"/>
<proteinExistence type="predicted"/>
<evidence type="ECO:0000256" key="1">
    <source>
        <dbReference type="SAM" id="MobiDB-lite"/>
    </source>
</evidence>
<protein>
    <submittedName>
        <fullName evidence="2">Uncharacterized protein</fullName>
    </submittedName>
</protein>
<keyword evidence="3" id="KW-1185">Reference proteome</keyword>
<name>A0A4P9XUP9_9FUNG</name>
<evidence type="ECO:0000313" key="3">
    <source>
        <dbReference type="Proteomes" id="UP000271241"/>
    </source>
</evidence>
<accession>A0A4P9XUP9</accession>
<organism evidence="2 3">
    <name type="scientific">Thamnocephalis sphaerospora</name>
    <dbReference type="NCBI Taxonomy" id="78915"/>
    <lineage>
        <taxon>Eukaryota</taxon>
        <taxon>Fungi</taxon>
        <taxon>Fungi incertae sedis</taxon>
        <taxon>Zoopagomycota</taxon>
        <taxon>Zoopagomycotina</taxon>
        <taxon>Zoopagomycetes</taxon>
        <taxon>Zoopagales</taxon>
        <taxon>Sigmoideomycetaceae</taxon>
        <taxon>Thamnocephalis</taxon>
    </lineage>
</organism>
<dbReference type="EMBL" id="KZ992478">
    <property type="protein sequence ID" value="RKP09964.1"/>
    <property type="molecule type" value="Genomic_DNA"/>
</dbReference>
<dbReference type="OrthoDB" id="10689408at2759"/>
<gene>
    <name evidence="2" type="ORF">THASP1DRAFT_28253</name>
</gene>
<feature type="region of interest" description="Disordered" evidence="1">
    <location>
        <begin position="25"/>
        <end position="53"/>
    </location>
</feature>
<reference evidence="3" key="1">
    <citation type="journal article" date="2018" name="Nat. Microbiol.">
        <title>Leveraging single-cell genomics to expand the fungal tree of life.</title>
        <authorList>
            <person name="Ahrendt S.R."/>
            <person name="Quandt C.A."/>
            <person name="Ciobanu D."/>
            <person name="Clum A."/>
            <person name="Salamov A."/>
            <person name="Andreopoulos B."/>
            <person name="Cheng J.F."/>
            <person name="Woyke T."/>
            <person name="Pelin A."/>
            <person name="Henrissat B."/>
            <person name="Reynolds N.K."/>
            <person name="Benny G.L."/>
            <person name="Smith M.E."/>
            <person name="James T.Y."/>
            <person name="Grigoriev I.V."/>
        </authorList>
    </citation>
    <scope>NUCLEOTIDE SEQUENCE [LARGE SCALE GENOMIC DNA]</scope>
    <source>
        <strain evidence="3">RSA 1356</strain>
    </source>
</reference>